<dbReference type="RefSeq" id="WP_145362416.1">
    <property type="nucleotide sequence ID" value="NZ_CP036268.1"/>
</dbReference>
<dbReference type="InterPro" id="IPR029787">
    <property type="entry name" value="Nucleotide_cyclase"/>
</dbReference>
<protein>
    <submittedName>
        <fullName evidence="3">Adenylate cyclase 1</fullName>
        <ecNumber evidence="3">4.6.1.1</ecNumber>
    </submittedName>
</protein>
<dbReference type="SUPFAM" id="SSF49879">
    <property type="entry name" value="SMAD/FHA domain"/>
    <property type="match status" value="1"/>
</dbReference>
<dbReference type="Gene3D" id="3.30.70.1230">
    <property type="entry name" value="Nucleotide cyclase"/>
    <property type="match status" value="1"/>
</dbReference>
<dbReference type="InterPro" id="IPR003018">
    <property type="entry name" value="GAF"/>
</dbReference>
<dbReference type="PROSITE" id="PS50006">
    <property type="entry name" value="FHA_DOMAIN"/>
    <property type="match status" value="1"/>
</dbReference>
<dbReference type="InterPro" id="IPR001054">
    <property type="entry name" value="A/G_cyclase"/>
</dbReference>
<evidence type="ECO:0000259" key="2">
    <source>
        <dbReference type="PROSITE" id="PS50125"/>
    </source>
</evidence>
<sequence>MASSTPYLKNEATGHVFELNRDRFVIGRQTTNVDLSIPTDRDISRVHAVLTRENRVWTIRDQKSLNGVYVNDRKVEESQLRSRDVVRLGGTTLLFEDPNSTVAQQGKVFFESSGRLAVNDTDMSASLSLNARSYARALGGGDSHAELADDPSSILNSIALSSSDRLKQSTTVDLLQLYVQSFGELGKALITATDLDEFFECVLNLLFMFCPAERAAFFLLDAEGQLQPCVFRGLGTDNDEIDLSRTVIRDVIEKNQAVLIGNVEEEAEVAVSILRQKLSSLICAPMYRDGRTVGLCYADTKTSGDAFERNHLEYLLSLSLYAAVAMNMFEARARVKEERRKRRRLEGYLPPAVMEQVLEEQNVGQMSSKRADVTVMFADLSGFTAMSSNMEPHQVVSVLNTLYEHLIEAIFEHGGTLDKFMGDGLLAYFGAPLAQPDHAERAVAAGIDMMLAIDGLKVPDAPEVTLRIRVGVNSGPVVYGDIGTPKARNFTVIGDTVNVASRLESKVARPGQIVVSPATRTLLGDKFRFEELEETRLKGIAEPVRPFRICDNRLDDLLQRTVGPRH</sequence>
<dbReference type="GO" id="GO:0006171">
    <property type="term" value="P:cAMP biosynthetic process"/>
    <property type="evidence" value="ECO:0007669"/>
    <property type="project" value="TreeGrafter"/>
</dbReference>
<feature type="domain" description="FHA" evidence="1">
    <location>
        <begin position="24"/>
        <end position="75"/>
    </location>
</feature>
<evidence type="ECO:0000313" key="3">
    <source>
        <dbReference type="EMBL" id="QDT36195.1"/>
    </source>
</evidence>
<dbReference type="Pfam" id="PF01590">
    <property type="entry name" value="GAF"/>
    <property type="match status" value="1"/>
</dbReference>
<dbReference type="Pfam" id="PF00498">
    <property type="entry name" value="FHA"/>
    <property type="match status" value="1"/>
</dbReference>
<dbReference type="CDD" id="cd00060">
    <property type="entry name" value="FHA"/>
    <property type="match status" value="1"/>
</dbReference>
<dbReference type="GO" id="GO:0035556">
    <property type="term" value="P:intracellular signal transduction"/>
    <property type="evidence" value="ECO:0007669"/>
    <property type="project" value="InterPro"/>
</dbReference>
<dbReference type="PANTHER" id="PTHR43081:SF1">
    <property type="entry name" value="ADENYLATE CYCLASE, TERMINAL-DIFFERENTIATION SPECIFIC"/>
    <property type="match status" value="1"/>
</dbReference>
<dbReference type="SMART" id="SM00240">
    <property type="entry name" value="FHA"/>
    <property type="match status" value="1"/>
</dbReference>
<dbReference type="EC" id="4.6.1.1" evidence="3"/>
<feature type="domain" description="Guanylate cyclase" evidence="2">
    <location>
        <begin position="374"/>
        <end position="504"/>
    </location>
</feature>
<dbReference type="SMART" id="SM00044">
    <property type="entry name" value="CYCc"/>
    <property type="match status" value="1"/>
</dbReference>
<dbReference type="Gene3D" id="3.30.450.40">
    <property type="match status" value="1"/>
</dbReference>
<dbReference type="SUPFAM" id="SSF55781">
    <property type="entry name" value="GAF domain-like"/>
    <property type="match status" value="1"/>
</dbReference>
<dbReference type="Gene3D" id="2.60.200.20">
    <property type="match status" value="1"/>
</dbReference>
<dbReference type="PANTHER" id="PTHR43081">
    <property type="entry name" value="ADENYLATE CYCLASE, TERMINAL-DIFFERENTIATION SPECIFIC-RELATED"/>
    <property type="match status" value="1"/>
</dbReference>
<accession>A0A517QX05</accession>
<dbReference type="EMBL" id="CP036268">
    <property type="protein sequence ID" value="QDT36195.1"/>
    <property type="molecule type" value="Genomic_DNA"/>
</dbReference>
<reference evidence="3 4" key="1">
    <citation type="submission" date="2019-02" db="EMBL/GenBank/DDBJ databases">
        <title>Deep-cultivation of Planctomycetes and their phenomic and genomic characterization uncovers novel biology.</title>
        <authorList>
            <person name="Wiegand S."/>
            <person name="Jogler M."/>
            <person name="Boedeker C."/>
            <person name="Pinto D."/>
            <person name="Vollmers J."/>
            <person name="Rivas-Marin E."/>
            <person name="Kohn T."/>
            <person name="Peeters S.H."/>
            <person name="Heuer A."/>
            <person name="Rast P."/>
            <person name="Oberbeckmann S."/>
            <person name="Bunk B."/>
            <person name="Jeske O."/>
            <person name="Meyerdierks A."/>
            <person name="Storesund J.E."/>
            <person name="Kallscheuer N."/>
            <person name="Luecker S."/>
            <person name="Lage O.M."/>
            <person name="Pohl T."/>
            <person name="Merkel B.J."/>
            <person name="Hornburger P."/>
            <person name="Mueller R.-W."/>
            <person name="Bruemmer F."/>
            <person name="Labrenz M."/>
            <person name="Spormann A.M."/>
            <person name="Op den Camp H."/>
            <person name="Overmann J."/>
            <person name="Amann R."/>
            <person name="Jetten M.S.M."/>
            <person name="Mascher T."/>
            <person name="Medema M.H."/>
            <person name="Devos D.P."/>
            <person name="Kaster A.-K."/>
            <person name="Ovreas L."/>
            <person name="Rohde M."/>
            <person name="Galperin M.Y."/>
            <person name="Jogler C."/>
        </authorList>
    </citation>
    <scope>NUCLEOTIDE SEQUENCE [LARGE SCALE GENOMIC DNA]</scope>
    <source>
        <strain evidence="3 4">Pan189</strain>
    </source>
</reference>
<dbReference type="Pfam" id="PF00211">
    <property type="entry name" value="Guanylate_cyc"/>
    <property type="match status" value="1"/>
</dbReference>
<gene>
    <name evidence="3" type="primary">cyaA</name>
    <name evidence="3" type="ORF">Pan189_05500</name>
</gene>
<dbReference type="PROSITE" id="PS50125">
    <property type="entry name" value="GUANYLATE_CYCLASE_2"/>
    <property type="match status" value="1"/>
</dbReference>
<keyword evidence="4" id="KW-1185">Reference proteome</keyword>
<dbReference type="KEGG" id="svp:Pan189_05500"/>
<dbReference type="InterPro" id="IPR050697">
    <property type="entry name" value="Adenylyl/Guanylyl_Cyclase_3/4"/>
</dbReference>
<organism evidence="3 4">
    <name type="scientific">Stratiformator vulcanicus</name>
    <dbReference type="NCBI Taxonomy" id="2527980"/>
    <lineage>
        <taxon>Bacteria</taxon>
        <taxon>Pseudomonadati</taxon>
        <taxon>Planctomycetota</taxon>
        <taxon>Planctomycetia</taxon>
        <taxon>Planctomycetales</taxon>
        <taxon>Planctomycetaceae</taxon>
        <taxon>Stratiformator</taxon>
    </lineage>
</organism>
<evidence type="ECO:0000259" key="1">
    <source>
        <dbReference type="PROSITE" id="PS50006"/>
    </source>
</evidence>
<dbReference type="GO" id="GO:0004016">
    <property type="term" value="F:adenylate cyclase activity"/>
    <property type="evidence" value="ECO:0007669"/>
    <property type="project" value="UniProtKB-EC"/>
</dbReference>
<dbReference type="InterPro" id="IPR029016">
    <property type="entry name" value="GAF-like_dom_sf"/>
</dbReference>
<proteinExistence type="predicted"/>
<evidence type="ECO:0000313" key="4">
    <source>
        <dbReference type="Proteomes" id="UP000317318"/>
    </source>
</evidence>
<dbReference type="InterPro" id="IPR008984">
    <property type="entry name" value="SMAD_FHA_dom_sf"/>
</dbReference>
<dbReference type="SMART" id="SM00065">
    <property type="entry name" value="GAF"/>
    <property type="match status" value="1"/>
</dbReference>
<dbReference type="CDD" id="cd07302">
    <property type="entry name" value="CHD"/>
    <property type="match status" value="1"/>
</dbReference>
<name>A0A517QX05_9PLAN</name>
<dbReference type="SUPFAM" id="SSF55073">
    <property type="entry name" value="Nucleotide cyclase"/>
    <property type="match status" value="1"/>
</dbReference>
<dbReference type="AlphaFoldDB" id="A0A517QX05"/>
<dbReference type="InterPro" id="IPR000253">
    <property type="entry name" value="FHA_dom"/>
</dbReference>
<dbReference type="Proteomes" id="UP000317318">
    <property type="component" value="Chromosome"/>
</dbReference>
<dbReference type="OrthoDB" id="9806704at2"/>
<keyword evidence="3" id="KW-0456">Lyase</keyword>